<dbReference type="PANTHER" id="PTHR30160:SF1">
    <property type="entry name" value="LIPOPOLYSACCHARIDE 1,2-N-ACETYLGLUCOSAMINETRANSFERASE-RELATED"/>
    <property type="match status" value="1"/>
</dbReference>
<dbReference type="HOGENOM" id="CLU_038371_3_2_6"/>
<evidence type="ECO:0000256" key="4">
    <source>
        <dbReference type="ARBA" id="ARBA00043995"/>
    </source>
</evidence>
<evidence type="ECO:0000256" key="1">
    <source>
        <dbReference type="ARBA" id="ARBA00022676"/>
    </source>
</evidence>
<evidence type="ECO:0000313" key="10">
    <source>
        <dbReference type="EMBL" id="AHB72388.1"/>
    </source>
</evidence>
<dbReference type="GeneID" id="45717388"/>
<reference evidence="12 15" key="3">
    <citation type="journal article" date="2018" name="Front. Microbiol.">
        <title>An Investigation of an Acute Gastroenteritis Outbreak: Cronobacter sakazakii, a Potential Cause of Food-Borne Illness.</title>
        <authorList>
            <person name="Yong W."/>
            <person name="Guo B."/>
            <person name="Shi X."/>
            <person name="Cheng T."/>
            <person name="Chen M."/>
            <person name="Jiang X."/>
            <person name="Ye Y."/>
            <person name="Wang J."/>
            <person name="Xie G."/>
            <person name="Ding J."/>
        </authorList>
    </citation>
    <scope>NUCLEOTIDE SEQUENCE [LARGE SCALE GENOMIC DNA]</scope>
    <source>
        <strain evidence="12 15">S1</strain>
    </source>
</reference>
<dbReference type="EMBL" id="PQJL01000010">
    <property type="protein sequence ID" value="ROW61079.1"/>
    <property type="molecule type" value="Genomic_DNA"/>
</dbReference>
<dbReference type="InterPro" id="IPR011916">
    <property type="entry name" value="LipoPS_heptosylTferase-III"/>
</dbReference>
<dbReference type="GO" id="GO:0005829">
    <property type="term" value="C:cytosol"/>
    <property type="evidence" value="ECO:0007669"/>
    <property type="project" value="TreeGrafter"/>
</dbReference>
<reference evidence="11 14" key="2">
    <citation type="submission" date="2016-12" db="EMBL/GenBank/DDBJ databases">
        <title>Analysis of the Molecular Diversity Among Cronobacter Species Isolated from Filth Flies Using a Pan Genomic DNA Microarray.</title>
        <authorList>
            <person name="Pava-Ripoll M."/>
            <person name="Tall B."/>
            <person name="Farber J."/>
            <person name="Fanning S."/>
            <person name="Lehner A."/>
            <person name="Stephan R."/>
            <person name="Pagotto F."/>
            <person name="Iverson C."/>
            <person name="Ziobro G."/>
            <person name="Miller A."/>
            <person name="Pearson R."/>
            <person name="Yan Q."/>
            <person name="Kim M."/>
            <person name="Jeong S."/>
            <person name="Park J."/>
            <person name="Jun S."/>
            <person name="Choi H."/>
            <person name="Chung T."/>
            <person name="Yoo Y."/>
            <person name="Park E."/>
            <person name="Hwang S."/>
            <person name="Lee B."/>
            <person name="Sathyamoorthy V."/>
            <person name="Carter L."/>
            <person name="Mammel M."/>
            <person name="Jackson S."/>
            <person name="Kothary M."/>
            <person name="Patel I."/>
            <person name="Grim C."/>
            <person name="Gopinath G."/>
            <person name="Gangiredla J."/>
            <person name="Chase H."/>
        </authorList>
    </citation>
    <scope>NUCLEOTIDE SEQUENCE [LARGE SCALE GENOMIC DNA]</scope>
    <source>
        <strain evidence="11 14">MOD1-Md25g</strain>
    </source>
</reference>
<dbReference type="EMBL" id="CP006731">
    <property type="protein sequence ID" value="AHB72388.1"/>
    <property type="molecule type" value="Genomic_DNA"/>
</dbReference>
<dbReference type="PATRIC" id="fig|1401659.3.peg.3991"/>
<evidence type="ECO:0000256" key="9">
    <source>
        <dbReference type="ARBA" id="ARBA00075031"/>
    </source>
</evidence>
<evidence type="ECO:0000256" key="8">
    <source>
        <dbReference type="ARBA" id="ARBA00074396"/>
    </source>
</evidence>
<dbReference type="PANTHER" id="PTHR30160">
    <property type="entry name" value="TETRAACYLDISACCHARIDE 4'-KINASE-RELATED"/>
    <property type="match status" value="1"/>
</dbReference>
<evidence type="ECO:0000313" key="13">
    <source>
        <dbReference type="Proteomes" id="UP000018545"/>
    </source>
</evidence>
<name>V5U4S5_9ENTR</name>
<evidence type="ECO:0000256" key="2">
    <source>
        <dbReference type="ARBA" id="ARBA00022679"/>
    </source>
</evidence>
<dbReference type="GO" id="GO:0008713">
    <property type="term" value="F:ADP-heptose-lipopolysaccharide heptosyltransferase activity"/>
    <property type="evidence" value="ECO:0007669"/>
    <property type="project" value="TreeGrafter"/>
</dbReference>
<evidence type="ECO:0000313" key="11">
    <source>
        <dbReference type="EMBL" id="PUX04401.1"/>
    </source>
</evidence>
<evidence type="ECO:0000256" key="3">
    <source>
        <dbReference type="ARBA" id="ARBA00022985"/>
    </source>
</evidence>
<dbReference type="EC" id="2.4.99.25" evidence="7"/>
<keyword evidence="14" id="KW-1185">Reference proteome</keyword>
<evidence type="ECO:0000313" key="15">
    <source>
        <dbReference type="Proteomes" id="UP000285793"/>
    </source>
</evidence>
<dbReference type="AlphaFoldDB" id="V5U4S5"/>
<accession>V5U4S5</accession>
<evidence type="ECO:0000256" key="7">
    <source>
        <dbReference type="ARBA" id="ARBA00066496"/>
    </source>
</evidence>
<evidence type="ECO:0000313" key="12">
    <source>
        <dbReference type="EMBL" id="ROW61079.1"/>
    </source>
</evidence>
<evidence type="ECO:0000256" key="6">
    <source>
        <dbReference type="ARBA" id="ARBA00051369"/>
    </source>
</evidence>
<dbReference type="Gene3D" id="3.40.50.2000">
    <property type="entry name" value="Glycogen Phosphorylase B"/>
    <property type="match status" value="2"/>
</dbReference>
<dbReference type="InterPro" id="IPR051199">
    <property type="entry name" value="LPS_LOS_Heptosyltrfase"/>
</dbReference>
<evidence type="ECO:0000256" key="5">
    <source>
        <dbReference type="ARBA" id="ARBA00051137"/>
    </source>
</evidence>
<dbReference type="CDD" id="cd03789">
    <property type="entry name" value="GT9_LPS_heptosyltransferase"/>
    <property type="match status" value="1"/>
</dbReference>
<dbReference type="GO" id="GO:0009244">
    <property type="term" value="P:lipopolysaccharide core region biosynthetic process"/>
    <property type="evidence" value="ECO:0007669"/>
    <property type="project" value="TreeGrafter"/>
</dbReference>
<dbReference type="Pfam" id="PF01075">
    <property type="entry name" value="Glyco_transf_9"/>
    <property type="match status" value="1"/>
</dbReference>
<protein>
    <recommendedName>
        <fullName evidence="8">Lipopolysaccharide heptosyltransferase 3</fullName>
        <ecNumber evidence="7">2.4.99.25</ecNumber>
    </recommendedName>
    <alternativeName>
        <fullName evidence="9">ADP-heptose:lipopolysaccharide heptosyltransferase III</fullName>
    </alternativeName>
</protein>
<keyword evidence="3" id="KW-0448">Lipopolysaccharide biosynthesis</keyword>
<dbReference type="InterPro" id="IPR002201">
    <property type="entry name" value="Glyco_trans_9"/>
</dbReference>
<keyword evidence="1" id="KW-0328">Glycosyltransferase</keyword>
<dbReference type="Proteomes" id="UP000285793">
    <property type="component" value="Unassembled WGS sequence"/>
</dbReference>
<dbReference type="Proteomes" id="UP000244731">
    <property type="component" value="Unassembled WGS sequence"/>
</dbReference>
<keyword evidence="2 12" id="KW-0808">Transferase</keyword>
<reference evidence="10 13" key="1">
    <citation type="journal article" date="2014" name="Genome Announc.">
        <title>Complete Genome Sequence of Cronobacter sakazakii Strain CMCC 45402.</title>
        <authorList>
            <person name="Zhao Z."/>
            <person name="Wang L."/>
            <person name="Wang B."/>
            <person name="Liang H."/>
            <person name="Ye Q."/>
            <person name="Zeng M."/>
        </authorList>
    </citation>
    <scope>NUCLEOTIDE SEQUENCE [LARGE SCALE GENOMIC DNA]</scope>
    <source>
        <strain evidence="13">45402</strain>
        <strain evidence="10">CMCC45402</strain>
    </source>
</reference>
<dbReference type="EMBL" id="MSAC01000042">
    <property type="protein sequence ID" value="PUX04401.1"/>
    <property type="molecule type" value="Genomic_DNA"/>
</dbReference>
<comment type="similarity">
    <text evidence="4">Belongs to the glycosyltransferase 9 family.</text>
</comment>
<dbReference type="FunFam" id="3.40.50.2000:FF:000191">
    <property type="entry name" value="Lipopolysaccharide core heptosyltransferase RfaQ"/>
    <property type="match status" value="1"/>
</dbReference>
<gene>
    <name evidence="11" type="primary">rfaQ</name>
    <name evidence="11" type="ORF">AUM46_13320</name>
    <name evidence="12" type="ORF">C3E80_11570</name>
    <name evidence="10" type="ORF">P262_05655</name>
</gene>
<dbReference type="NCBIfam" id="TIGR02201">
    <property type="entry name" value="heptsyl_trn_III"/>
    <property type="match status" value="1"/>
</dbReference>
<dbReference type="RefSeq" id="WP_007779492.1">
    <property type="nucleotide sequence ID" value="NC_023032.1"/>
</dbReference>
<dbReference type="KEGG" id="csi:P262_05655"/>
<comment type="catalytic activity">
    <reaction evidence="5">
        <text>L-alpha-D-Hep-(1-&gt;3)-4-O-phospho-L-alpha-D-Hep-(1-&gt;5)-[alpha-Kdo-(2-&gt;4)]-alpha-Kdo-(2-&gt;6)-lipid A (E. coli) + ADP-L-glycero-beta-D-manno-heptose = L-alpha-D-Hep-(1-&gt;7)-L-alpha-D-Hep-(1-&gt;3)-4-O-phospho-L-alpha-D-Hep-(1-&gt;5)-[alpha-Kdo-(2-&gt;4)]-alpha-Kdo-(2-&gt;6)-lipid A (E. coli) + ADP + H(+)</text>
        <dbReference type="Rhea" id="RHEA:74099"/>
        <dbReference type="ChEBI" id="CHEBI:15378"/>
        <dbReference type="ChEBI" id="CHEBI:61506"/>
        <dbReference type="ChEBI" id="CHEBI:193075"/>
        <dbReference type="ChEBI" id="CHEBI:193076"/>
        <dbReference type="ChEBI" id="CHEBI:456216"/>
        <dbReference type="EC" id="2.4.99.25"/>
    </reaction>
</comment>
<evidence type="ECO:0000313" key="14">
    <source>
        <dbReference type="Proteomes" id="UP000244731"/>
    </source>
</evidence>
<comment type="catalytic activity">
    <reaction evidence="6">
        <text>an L-alpha-D-Hep-(1-&gt;3)-4-O-phospho-L-alpha-D-Hep-(1-&gt;5)-[alpha-Kdo-(2-&gt;4)]-alpha-Kdo-(2-&gt;6)-lipid A + ADP-L-glycero-beta-D-manno-heptose = an L-alpha-D-Hep-(1-&gt;7)-L-alpha-D-Hep-(1-&gt;3)-4-O-phospho-L-alpha-D-Hep-(1-&gt;5)-[alpha-Kdo-(2-&gt;4)]-alpha-Kdo-(2-&gt;6)-lipid A + ADP + H(+)</text>
        <dbReference type="Rhea" id="RHEA:74095"/>
        <dbReference type="ChEBI" id="CHEBI:15378"/>
        <dbReference type="ChEBI" id="CHEBI:61506"/>
        <dbReference type="ChEBI" id="CHEBI:193070"/>
        <dbReference type="ChEBI" id="CHEBI:193071"/>
        <dbReference type="ChEBI" id="CHEBI:456216"/>
        <dbReference type="EC" id="2.4.99.25"/>
    </reaction>
</comment>
<proteinExistence type="inferred from homology"/>
<sequence>MTSEIRHPEPLKVARILVIKLRHHGDMLLTTPLIQALRQRFPGAQIDVLLYEETRDMLSANPDIHRIYGIDRQWKKQGVYHQLKMELSLLFSLRKQKYDLVLNLADQWRSAICTRFTGARMRVGFAFPKRRHPFWAFCHTQLVSTQDHHTQHTVEQNLSILSAIGEDYPRNMPARMSYTGQDWQACQSLLPSDFQDDYIVIQPTSRWFFKCWREGNISAVINALSAAGHNIVLTSGPDAKEKQMIDTIIAGCADARLHSLAGQLTLRQLAALIDHAKLFIGVDSVPMHMAAALGTPLVALFGPSKLVFWRPWQAKGDVIWAGDYGPLPDPDDIDTHTNERYLDVIPVDDVISAAKRLLA</sequence>
<organism evidence="10 13">
    <name type="scientific">Cronobacter malonaticus</name>
    <dbReference type="NCBI Taxonomy" id="413503"/>
    <lineage>
        <taxon>Bacteria</taxon>
        <taxon>Pseudomonadati</taxon>
        <taxon>Pseudomonadota</taxon>
        <taxon>Gammaproteobacteria</taxon>
        <taxon>Enterobacterales</taxon>
        <taxon>Enterobacteriaceae</taxon>
        <taxon>Cronobacter</taxon>
    </lineage>
</organism>
<dbReference type="Proteomes" id="UP000018545">
    <property type="component" value="Chromosome"/>
</dbReference>
<dbReference type="SUPFAM" id="SSF53756">
    <property type="entry name" value="UDP-Glycosyltransferase/glycogen phosphorylase"/>
    <property type="match status" value="1"/>
</dbReference>